<dbReference type="Proteomes" id="UP000663868">
    <property type="component" value="Unassembled WGS sequence"/>
</dbReference>
<protein>
    <recommendedName>
        <fullName evidence="1">Exportin-1/Importin-beta-like domain-containing protein</fullName>
    </recommendedName>
</protein>
<organism evidence="2 3">
    <name type="scientific">Adineta steineri</name>
    <dbReference type="NCBI Taxonomy" id="433720"/>
    <lineage>
        <taxon>Eukaryota</taxon>
        <taxon>Metazoa</taxon>
        <taxon>Spiralia</taxon>
        <taxon>Gnathifera</taxon>
        <taxon>Rotifera</taxon>
        <taxon>Eurotatoria</taxon>
        <taxon>Bdelloidea</taxon>
        <taxon>Adinetida</taxon>
        <taxon>Adinetidae</taxon>
        <taxon>Adineta</taxon>
    </lineage>
</organism>
<dbReference type="GO" id="GO:0006913">
    <property type="term" value="P:nucleocytoplasmic transport"/>
    <property type="evidence" value="ECO:0007669"/>
    <property type="project" value="UniProtKB-ARBA"/>
</dbReference>
<sequence length="88" mass="10235">LDDNQIQQLFQQLVQRLIFYNSINSKQIIIKLTIALCQLILNMMPDKWNNGLTAIITLFTQSQNEFLIQQPEKGHLIVLDILTILPEE</sequence>
<name>A0A820KHL6_9BILA</name>
<accession>A0A820KHL6</accession>
<dbReference type="Pfam" id="PF08389">
    <property type="entry name" value="Xpo1"/>
    <property type="match status" value="1"/>
</dbReference>
<evidence type="ECO:0000313" key="2">
    <source>
        <dbReference type="EMBL" id="CAF4343571.1"/>
    </source>
</evidence>
<gene>
    <name evidence="2" type="ORF">KXQ929_LOCUS47857</name>
</gene>
<dbReference type="EMBL" id="CAJOBB010017883">
    <property type="protein sequence ID" value="CAF4343571.1"/>
    <property type="molecule type" value="Genomic_DNA"/>
</dbReference>
<feature type="domain" description="Exportin-1/Importin-beta-like" evidence="1">
    <location>
        <begin position="26"/>
        <end position="88"/>
    </location>
</feature>
<comment type="caution">
    <text evidence="2">The sequence shown here is derived from an EMBL/GenBank/DDBJ whole genome shotgun (WGS) entry which is preliminary data.</text>
</comment>
<reference evidence="2" key="1">
    <citation type="submission" date="2021-02" db="EMBL/GenBank/DDBJ databases">
        <authorList>
            <person name="Nowell W R."/>
        </authorList>
    </citation>
    <scope>NUCLEOTIDE SEQUENCE</scope>
</reference>
<dbReference type="InterPro" id="IPR013598">
    <property type="entry name" value="Exportin-1/Importin-b-like"/>
</dbReference>
<dbReference type="AlphaFoldDB" id="A0A820KHL6"/>
<feature type="non-terminal residue" evidence="2">
    <location>
        <position position="1"/>
    </location>
</feature>
<evidence type="ECO:0000259" key="1">
    <source>
        <dbReference type="Pfam" id="PF08389"/>
    </source>
</evidence>
<dbReference type="InterPro" id="IPR011989">
    <property type="entry name" value="ARM-like"/>
</dbReference>
<dbReference type="Gene3D" id="1.25.10.10">
    <property type="entry name" value="Leucine-rich Repeat Variant"/>
    <property type="match status" value="1"/>
</dbReference>
<evidence type="ECO:0000313" key="3">
    <source>
        <dbReference type="Proteomes" id="UP000663868"/>
    </source>
</evidence>
<proteinExistence type="predicted"/>
<feature type="non-terminal residue" evidence="2">
    <location>
        <position position="88"/>
    </location>
</feature>